<keyword evidence="1" id="KW-0813">Transport</keyword>
<dbReference type="InterPro" id="IPR050166">
    <property type="entry name" value="ABC_transporter_ATP-bind"/>
</dbReference>
<dbReference type="PANTHER" id="PTHR42788">
    <property type="entry name" value="TAURINE IMPORT ATP-BINDING PROTEIN-RELATED"/>
    <property type="match status" value="1"/>
</dbReference>
<evidence type="ECO:0000256" key="6">
    <source>
        <dbReference type="ARBA" id="ARBA00022967"/>
    </source>
</evidence>
<evidence type="ECO:0000313" key="10">
    <source>
        <dbReference type="EMBL" id="MFC4101539.1"/>
    </source>
</evidence>
<dbReference type="SMART" id="SM00382">
    <property type="entry name" value="AAA"/>
    <property type="match status" value="1"/>
</dbReference>
<sequence>MSVAEQAPRAGVELTEEPPAAAIPDPRSGIQLKELSLAYRQGSGEFRVLERIDLTLAPDEFVCVLGPSGCGKSSLLNIIAGYLKPSGGTVAIDGELYAEPSPQVGVVFQHANLFPWLSVAGNVEFGLRMAGLPRKERREKAARYIQMVGLESAAARLPHQLSGGMKQRTALARTLATEPRIVLMDEPFSALDALTRESMQEHVRRIWRQTGRCFFFITHDVDEALLLGRRIIVMHPNPGRIVQDIINPLFRGEEADDAKALRADKQFAELRELLVGLIAGR</sequence>
<protein>
    <submittedName>
        <fullName evidence="10">ABC transporter ATP-binding protein</fullName>
    </submittedName>
</protein>
<organism evidence="10 11">
    <name type="scientific">Paenibacillus xanthanilyticus</name>
    <dbReference type="NCBI Taxonomy" id="1783531"/>
    <lineage>
        <taxon>Bacteria</taxon>
        <taxon>Bacillati</taxon>
        <taxon>Bacillota</taxon>
        <taxon>Bacilli</taxon>
        <taxon>Bacillales</taxon>
        <taxon>Paenibacillaceae</taxon>
        <taxon>Paenibacillus</taxon>
    </lineage>
</organism>
<gene>
    <name evidence="10" type="ORF">ACFOZ8_17990</name>
</gene>
<evidence type="ECO:0000256" key="3">
    <source>
        <dbReference type="ARBA" id="ARBA00022519"/>
    </source>
</evidence>
<evidence type="ECO:0000256" key="4">
    <source>
        <dbReference type="ARBA" id="ARBA00022741"/>
    </source>
</evidence>
<dbReference type="EMBL" id="JBHSAM010000028">
    <property type="protein sequence ID" value="MFC4101539.1"/>
    <property type="molecule type" value="Genomic_DNA"/>
</dbReference>
<keyword evidence="11" id="KW-1185">Reference proteome</keyword>
<keyword evidence="3" id="KW-0997">Cell inner membrane</keyword>
<dbReference type="Proteomes" id="UP001595715">
    <property type="component" value="Unassembled WGS sequence"/>
</dbReference>
<comment type="caution">
    <text evidence="10">The sequence shown here is derived from an EMBL/GenBank/DDBJ whole genome shotgun (WGS) entry which is preliminary data.</text>
</comment>
<reference evidence="11" key="1">
    <citation type="journal article" date="2019" name="Int. J. Syst. Evol. Microbiol.">
        <title>The Global Catalogue of Microorganisms (GCM) 10K type strain sequencing project: providing services to taxonomists for standard genome sequencing and annotation.</title>
        <authorList>
            <consortium name="The Broad Institute Genomics Platform"/>
            <consortium name="The Broad Institute Genome Sequencing Center for Infectious Disease"/>
            <person name="Wu L."/>
            <person name="Ma J."/>
        </authorList>
    </citation>
    <scope>NUCLEOTIDE SEQUENCE [LARGE SCALE GENOMIC DNA]</scope>
    <source>
        <strain evidence="11">IBRC-M 10987</strain>
    </source>
</reference>
<keyword evidence="2" id="KW-1003">Cell membrane</keyword>
<dbReference type="InterPro" id="IPR027417">
    <property type="entry name" value="P-loop_NTPase"/>
</dbReference>
<dbReference type="Gene3D" id="3.40.50.300">
    <property type="entry name" value="P-loop containing nucleotide triphosphate hydrolases"/>
    <property type="match status" value="1"/>
</dbReference>
<accession>A0ABV8K6C4</accession>
<keyword evidence="4" id="KW-0547">Nucleotide-binding</keyword>
<evidence type="ECO:0000256" key="7">
    <source>
        <dbReference type="ARBA" id="ARBA00023136"/>
    </source>
</evidence>
<keyword evidence="5 10" id="KW-0067">ATP-binding</keyword>
<dbReference type="PROSITE" id="PS50893">
    <property type="entry name" value="ABC_TRANSPORTER_2"/>
    <property type="match status" value="1"/>
</dbReference>
<evidence type="ECO:0000259" key="9">
    <source>
        <dbReference type="PROSITE" id="PS50893"/>
    </source>
</evidence>
<keyword evidence="6" id="KW-1278">Translocase</keyword>
<proteinExistence type="predicted"/>
<evidence type="ECO:0000256" key="2">
    <source>
        <dbReference type="ARBA" id="ARBA00022475"/>
    </source>
</evidence>
<dbReference type="SUPFAM" id="SSF52540">
    <property type="entry name" value="P-loop containing nucleoside triphosphate hydrolases"/>
    <property type="match status" value="1"/>
</dbReference>
<evidence type="ECO:0000256" key="1">
    <source>
        <dbReference type="ARBA" id="ARBA00022448"/>
    </source>
</evidence>
<dbReference type="RefSeq" id="WP_377720151.1">
    <property type="nucleotide sequence ID" value="NZ_JBHSAM010000028.1"/>
</dbReference>
<dbReference type="GO" id="GO:0005524">
    <property type="term" value="F:ATP binding"/>
    <property type="evidence" value="ECO:0007669"/>
    <property type="project" value="UniProtKB-KW"/>
</dbReference>
<feature type="domain" description="ABC transporter" evidence="9">
    <location>
        <begin position="30"/>
        <end position="261"/>
    </location>
</feature>
<evidence type="ECO:0000256" key="8">
    <source>
        <dbReference type="SAM" id="MobiDB-lite"/>
    </source>
</evidence>
<keyword evidence="7" id="KW-0472">Membrane</keyword>
<dbReference type="InterPro" id="IPR003593">
    <property type="entry name" value="AAA+_ATPase"/>
</dbReference>
<evidence type="ECO:0000256" key="5">
    <source>
        <dbReference type="ARBA" id="ARBA00022840"/>
    </source>
</evidence>
<name>A0ABV8K6C4_9BACL</name>
<feature type="region of interest" description="Disordered" evidence="8">
    <location>
        <begin position="1"/>
        <end position="25"/>
    </location>
</feature>
<dbReference type="Pfam" id="PF00005">
    <property type="entry name" value="ABC_tran"/>
    <property type="match status" value="1"/>
</dbReference>
<dbReference type="InterPro" id="IPR003439">
    <property type="entry name" value="ABC_transporter-like_ATP-bd"/>
</dbReference>
<dbReference type="PANTHER" id="PTHR42788:SF18">
    <property type="entry name" value="TAURINE IMPORT ATP-BINDING PROTEIN TAUB"/>
    <property type="match status" value="1"/>
</dbReference>
<evidence type="ECO:0000313" key="11">
    <source>
        <dbReference type="Proteomes" id="UP001595715"/>
    </source>
</evidence>
<dbReference type="CDD" id="cd03293">
    <property type="entry name" value="ABC_NrtD_SsuB_transporters"/>
    <property type="match status" value="1"/>
</dbReference>